<evidence type="ECO:0000256" key="2">
    <source>
        <dbReference type="ARBA" id="ARBA00022448"/>
    </source>
</evidence>
<sequence>MNQKIGGMFMSKKKWLTVGIATMSVLALAACSNKSSNESGAGKHITMSSKYSGPGKATTAGNNSTLKIAEVNDAPFTGIASGTLASNAEDSDVFSPGAPGGSDSLFNVTKNWKIIDGGLANQRLNRKAKTVTITLRKNARWSNGAKVTAKDIEYPYEIIGNKDTTSQQYSSDYAAIKGMAAYHAGKAKTISGFTYPDGQKGRTVVIHLTKMSPSMKFAGNSFIWGGVEPYEYYKGTPISKLASSKQVRKNPIFTGPYKLDKEVQGESTTWSPNKYYWGKKAQIKHITIQVVSMNNIVAAMNSKKYDFVLGGIGSSQYPKIKKLKDYGTAGTPALSYSYFGFNVGHMDPKTGLNVMDKNAKMANKNLRRAMMYAVDIDAVAKKFGNGLSWRANTLIPPVFKDVYDSKTPGFKYNMKKAKSLLDKAGYKKQGKWRTDPNGKKLVIHLGAMSSSSATEATYQYYLQQWHKAGLNVQMTGGKPMEMNSFYTTLQKPKQNKMDVFLGAWSTSSEPTPTQIYGVDAPYNMGHFATKKNTELLNSLNSNKAWNAKYRVQQYKKWQEYMNSQAAYAPEEFSYSWSPVNKRVKGYNVAAENNEFWSSLSLTAANPK</sequence>
<dbReference type="SUPFAM" id="SSF53850">
    <property type="entry name" value="Periplasmic binding protein-like II"/>
    <property type="match status" value="1"/>
</dbReference>
<keyword evidence="3 5" id="KW-0732">Signal</keyword>
<evidence type="ECO:0000259" key="6">
    <source>
        <dbReference type="Pfam" id="PF00496"/>
    </source>
</evidence>
<feature type="signal peptide" evidence="5">
    <location>
        <begin position="1"/>
        <end position="29"/>
    </location>
</feature>
<proteinExistence type="inferred from homology"/>
<dbReference type="InterPro" id="IPR030678">
    <property type="entry name" value="Peptide/Ni-bd"/>
</dbReference>
<dbReference type="AlphaFoldDB" id="A0A0R1KU48"/>
<name>A0A0R1KU48_9LACO</name>
<dbReference type="GO" id="GO:0042597">
    <property type="term" value="C:periplasmic space"/>
    <property type="evidence" value="ECO:0007669"/>
    <property type="project" value="UniProtKB-ARBA"/>
</dbReference>
<dbReference type="InterPro" id="IPR039424">
    <property type="entry name" value="SBP_5"/>
</dbReference>
<reference evidence="7 8" key="1">
    <citation type="journal article" date="2015" name="Genome Announc.">
        <title>Expanding the biotechnology potential of lactobacilli through comparative genomics of 213 strains and associated genera.</title>
        <authorList>
            <person name="Sun Z."/>
            <person name="Harris H.M."/>
            <person name="McCann A."/>
            <person name="Guo C."/>
            <person name="Argimon S."/>
            <person name="Zhang W."/>
            <person name="Yang X."/>
            <person name="Jeffery I.B."/>
            <person name="Cooney J.C."/>
            <person name="Kagawa T.F."/>
            <person name="Liu W."/>
            <person name="Song Y."/>
            <person name="Salvetti E."/>
            <person name="Wrobel A."/>
            <person name="Rasinkangas P."/>
            <person name="Parkhill J."/>
            <person name="Rea M.C."/>
            <person name="O'Sullivan O."/>
            <person name="Ritari J."/>
            <person name="Douillard F.P."/>
            <person name="Paul Ross R."/>
            <person name="Yang R."/>
            <person name="Briner A.E."/>
            <person name="Felis G.E."/>
            <person name="de Vos W.M."/>
            <person name="Barrangou R."/>
            <person name="Klaenhammer T.R."/>
            <person name="Caufield P.W."/>
            <person name="Cui Y."/>
            <person name="Zhang H."/>
            <person name="O'Toole P.W."/>
        </authorList>
    </citation>
    <scope>NUCLEOTIDE SEQUENCE [LARGE SCALE GENOMIC DNA]</scope>
    <source>
        <strain evidence="7 8">DSM 19904</strain>
    </source>
</reference>
<evidence type="ECO:0000256" key="5">
    <source>
        <dbReference type="SAM" id="SignalP"/>
    </source>
</evidence>
<dbReference type="InterPro" id="IPR000914">
    <property type="entry name" value="SBP_5_dom"/>
</dbReference>
<accession>A0A0R1KU48</accession>
<feature type="chain" id="PRO_5006406852" evidence="5">
    <location>
        <begin position="30"/>
        <end position="607"/>
    </location>
</feature>
<keyword evidence="2" id="KW-0813">Transport</keyword>
<comment type="similarity">
    <text evidence="1">Belongs to the bacterial solute-binding protein 5 family.</text>
</comment>
<comment type="caution">
    <text evidence="7">The sequence shown here is derived from an EMBL/GenBank/DDBJ whole genome shotgun (WGS) entry which is preliminary data.</text>
</comment>
<evidence type="ECO:0000256" key="3">
    <source>
        <dbReference type="ARBA" id="ARBA00022729"/>
    </source>
</evidence>
<evidence type="ECO:0000313" key="7">
    <source>
        <dbReference type="EMBL" id="KRK87071.1"/>
    </source>
</evidence>
<dbReference type="PROSITE" id="PS51257">
    <property type="entry name" value="PROKAR_LIPOPROTEIN"/>
    <property type="match status" value="1"/>
</dbReference>
<dbReference type="PANTHER" id="PTHR30290:SF9">
    <property type="entry name" value="OLIGOPEPTIDE-BINDING PROTEIN APPA"/>
    <property type="match status" value="1"/>
</dbReference>
<evidence type="ECO:0000256" key="1">
    <source>
        <dbReference type="ARBA" id="ARBA00005695"/>
    </source>
</evidence>
<feature type="domain" description="Solute-binding protein family 5" evidence="6">
    <location>
        <begin position="120"/>
        <end position="523"/>
    </location>
</feature>
<dbReference type="PANTHER" id="PTHR30290">
    <property type="entry name" value="PERIPLASMIC BINDING COMPONENT OF ABC TRANSPORTER"/>
    <property type="match status" value="1"/>
</dbReference>
<dbReference type="Gene3D" id="3.10.105.10">
    <property type="entry name" value="Dipeptide-binding Protein, Domain 3"/>
    <property type="match status" value="1"/>
</dbReference>
<dbReference type="PIRSF" id="PIRSF002741">
    <property type="entry name" value="MppA"/>
    <property type="match status" value="1"/>
</dbReference>
<dbReference type="Pfam" id="PF00496">
    <property type="entry name" value="SBP_bac_5"/>
    <property type="match status" value="1"/>
</dbReference>
<protein>
    <submittedName>
        <fullName evidence="7">ABC transporter periplasmic protein</fullName>
    </submittedName>
</protein>
<dbReference type="GO" id="GO:1904680">
    <property type="term" value="F:peptide transmembrane transporter activity"/>
    <property type="evidence" value="ECO:0007669"/>
    <property type="project" value="TreeGrafter"/>
</dbReference>
<dbReference type="GO" id="GO:0015833">
    <property type="term" value="P:peptide transport"/>
    <property type="evidence" value="ECO:0007669"/>
    <property type="project" value="TreeGrafter"/>
</dbReference>
<evidence type="ECO:0000313" key="8">
    <source>
        <dbReference type="Proteomes" id="UP000051581"/>
    </source>
</evidence>
<feature type="region of interest" description="Disordered" evidence="4">
    <location>
        <begin position="34"/>
        <end position="56"/>
    </location>
</feature>
<dbReference type="GO" id="GO:0043190">
    <property type="term" value="C:ATP-binding cassette (ABC) transporter complex"/>
    <property type="evidence" value="ECO:0007669"/>
    <property type="project" value="InterPro"/>
</dbReference>
<dbReference type="Gene3D" id="3.40.190.10">
    <property type="entry name" value="Periplasmic binding protein-like II"/>
    <property type="match status" value="1"/>
</dbReference>
<gene>
    <name evidence="7" type="ORF">FD17_GL001466</name>
</gene>
<dbReference type="CDD" id="cd08510">
    <property type="entry name" value="PBP2_Lactococcal_OppA_like"/>
    <property type="match status" value="1"/>
</dbReference>
<dbReference type="EMBL" id="AZEA01000026">
    <property type="protein sequence ID" value="KRK87071.1"/>
    <property type="molecule type" value="Genomic_DNA"/>
</dbReference>
<dbReference type="PATRIC" id="fig|1423808.3.peg.1488"/>
<keyword evidence="8" id="KW-1185">Reference proteome</keyword>
<dbReference type="Proteomes" id="UP000051581">
    <property type="component" value="Unassembled WGS sequence"/>
</dbReference>
<organism evidence="7 8">
    <name type="scientific">Lentilactobacillus sunkii DSM 19904</name>
    <dbReference type="NCBI Taxonomy" id="1423808"/>
    <lineage>
        <taxon>Bacteria</taxon>
        <taxon>Bacillati</taxon>
        <taxon>Bacillota</taxon>
        <taxon>Bacilli</taxon>
        <taxon>Lactobacillales</taxon>
        <taxon>Lactobacillaceae</taxon>
        <taxon>Lentilactobacillus</taxon>
    </lineage>
</organism>
<evidence type="ECO:0000256" key="4">
    <source>
        <dbReference type="SAM" id="MobiDB-lite"/>
    </source>
</evidence>